<dbReference type="InterPro" id="IPR019238">
    <property type="entry name" value="AbiEi_2"/>
</dbReference>
<evidence type="ECO:0000313" key="1">
    <source>
        <dbReference type="EMBL" id="NEW34747.1"/>
    </source>
</evidence>
<gene>
    <name evidence="1" type="ORF">GV791_19605</name>
</gene>
<evidence type="ECO:0000313" key="2">
    <source>
        <dbReference type="Proteomes" id="UP000471166"/>
    </source>
</evidence>
<protein>
    <submittedName>
        <fullName evidence="1">Uncharacterized protein</fullName>
    </submittedName>
</protein>
<proteinExistence type="predicted"/>
<comment type="caution">
    <text evidence="1">The sequence shown here is derived from an EMBL/GenBank/DDBJ whole genome shotgun (WGS) entry which is preliminary data.</text>
</comment>
<sequence>MNNMPGRTQPPETPGPFAEVGAESTIERSLAEALAEYSVELDVQRWLSPRTAVATVRRYGVEATYQMVWLPHATLSELARVEQKDDSHRLLVAGRRITSRTADALVAAGIDYVDYAGNTHLDFEPVLIDVRGRHSPAKEPAPRAADANLFSTKRMQVLFALLTWPELVGQPIRRIAEVAGTSVGITQSTLDILKGADYVIERSLHRRDELIELWSAAFRTALLPSLRTLSFEGDIKGWSATPRYLVSGEFAVETIRHPGTLTIYSEHFDLADAARYRWKRSDEPNIEIRHKFWRSPEGAFIPTTHGPFAENTVPPLLVYADLLASNEARQAEVAQNLRSEQVV</sequence>
<reference evidence="1 2" key="1">
    <citation type="submission" date="2020-01" db="EMBL/GenBank/DDBJ databases">
        <title>Genetics and antimicrobial susceptibilities of Nocardia species isolated from the soil; a comparison with species isolated from humans.</title>
        <authorList>
            <person name="Carrasco G."/>
            <person name="Monzon S."/>
            <person name="Sansegundo M."/>
            <person name="Garcia E."/>
            <person name="Garrido N."/>
            <person name="Medina M.J."/>
            <person name="Villalon P."/>
            <person name="Ramirez-Arocha A.C."/>
            <person name="Jimenez P."/>
            <person name="Cuesta I."/>
            <person name="Valdezate S."/>
        </authorList>
    </citation>
    <scope>NUCLEOTIDE SEQUENCE [LARGE SCALE GENOMIC DNA]</scope>
    <source>
        <strain evidence="1 2">CNM20110626</strain>
    </source>
</reference>
<dbReference type="Proteomes" id="UP000471166">
    <property type="component" value="Unassembled WGS sequence"/>
</dbReference>
<name>A0A6P1CS98_9NOCA</name>
<accession>A0A6P1CS98</accession>
<dbReference type="Pfam" id="PF09952">
    <property type="entry name" value="AbiEi_2"/>
    <property type="match status" value="1"/>
</dbReference>
<dbReference type="AlphaFoldDB" id="A0A6P1CS98"/>
<dbReference type="EMBL" id="JAAGVB010000032">
    <property type="protein sequence ID" value="NEW34747.1"/>
    <property type="molecule type" value="Genomic_DNA"/>
</dbReference>
<organism evidence="1 2">
    <name type="scientific">Nocardia cyriacigeorgica</name>
    <dbReference type="NCBI Taxonomy" id="135487"/>
    <lineage>
        <taxon>Bacteria</taxon>
        <taxon>Bacillati</taxon>
        <taxon>Actinomycetota</taxon>
        <taxon>Actinomycetes</taxon>
        <taxon>Mycobacteriales</taxon>
        <taxon>Nocardiaceae</taxon>
        <taxon>Nocardia</taxon>
    </lineage>
</organism>